<dbReference type="RefSeq" id="XP_038783371.1">
    <property type="nucleotide sequence ID" value="XM_038934026.1"/>
</dbReference>
<protein>
    <submittedName>
        <fullName evidence="2">Uncharacterized protein</fullName>
    </submittedName>
</protein>
<dbReference type="AlphaFoldDB" id="A0A8H7ECJ5"/>
<accession>A0A8H7ECJ5</accession>
<dbReference type="EMBL" id="JAAABM010000014">
    <property type="protein sequence ID" value="KAF7673028.1"/>
    <property type="molecule type" value="Genomic_DNA"/>
</dbReference>
<name>A0A8H7ECJ5_9PLEO</name>
<reference evidence="2" key="1">
    <citation type="submission" date="2020-01" db="EMBL/GenBank/DDBJ databases">
        <authorList>
            <person name="Feng Z.H.Z."/>
        </authorList>
    </citation>
    <scope>NUCLEOTIDE SEQUENCE</scope>
    <source>
        <strain evidence="2">CBS107.38</strain>
    </source>
</reference>
<evidence type="ECO:0000313" key="2">
    <source>
        <dbReference type="EMBL" id="KAF7673028.1"/>
    </source>
</evidence>
<dbReference type="Proteomes" id="UP000596902">
    <property type="component" value="Unassembled WGS sequence"/>
</dbReference>
<evidence type="ECO:0000256" key="1">
    <source>
        <dbReference type="SAM" id="MobiDB-lite"/>
    </source>
</evidence>
<comment type="caution">
    <text evidence="2">The sequence shown here is derived from an EMBL/GenBank/DDBJ whole genome shotgun (WGS) entry which is preliminary data.</text>
</comment>
<evidence type="ECO:0000313" key="3">
    <source>
        <dbReference type="Proteomes" id="UP000596902"/>
    </source>
</evidence>
<organism evidence="2 3">
    <name type="scientific">Alternaria burnsii</name>
    <dbReference type="NCBI Taxonomy" id="1187904"/>
    <lineage>
        <taxon>Eukaryota</taxon>
        <taxon>Fungi</taxon>
        <taxon>Dikarya</taxon>
        <taxon>Ascomycota</taxon>
        <taxon>Pezizomycotina</taxon>
        <taxon>Dothideomycetes</taxon>
        <taxon>Pleosporomycetidae</taxon>
        <taxon>Pleosporales</taxon>
        <taxon>Pleosporineae</taxon>
        <taxon>Pleosporaceae</taxon>
        <taxon>Alternaria</taxon>
        <taxon>Alternaria sect. Alternaria</taxon>
    </lineage>
</organism>
<gene>
    <name evidence="2" type="ORF">GT037_008979</name>
</gene>
<sequence length="399" mass="45384">MSSASSEAEGPQTPGDVEGDQPGLEIDELGRIGVANKYATIIASRQTYGQLLSPEQRSRMELWVERLPHDWHFEDANTTCLIAVAVYKDWLDWSEWKAFSWLDKLTKFERRFRIAGVAYHKIPYALRHASTVTNSYRINPVILVRLSQIFETDRPRAQQSFFRPWIEISNAAKEVLGKLIANKNNPEDIDRLRILESGSEVTLSLLVNSLSNLESALAWVEEYVADLADRSDIDGSDNLAAKHSREGVLYANLEKAFLIDSYEDIFAPLNDMVARLMQLRTKVQHVPSAATAGELMVTFWHDLAPLADALISEFETFKQYISKLQSDAYTLRLFNKKYFQVNDLGVHNACLPEAQRALEVQAGHDGFNPSGTLFEDRLFAYSMDLIWRMNERFVVNGRS</sequence>
<reference evidence="2" key="2">
    <citation type="submission" date="2020-08" db="EMBL/GenBank/DDBJ databases">
        <title>Draft Genome Sequence of Cumin Blight Pathogen Alternaria burnsii.</title>
        <authorList>
            <person name="Feng Z."/>
        </authorList>
    </citation>
    <scope>NUCLEOTIDE SEQUENCE</scope>
    <source>
        <strain evidence="2">CBS107.38</strain>
    </source>
</reference>
<feature type="region of interest" description="Disordered" evidence="1">
    <location>
        <begin position="1"/>
        <end position="22"/>
    </location>
</feature>
<dbReference type="GeneID" id="62207204"/>
<proteinExistence type="predicted"/>
<keyword evidence="3" id="KW-1185">Reference proteome</keyword>